<keyword evidence="7 11" id="KW-0675">Receptor</keyword>
<dbReference type="PANTHER" id="PTHR24082">
    <property type="entry name" value="NUCLEAR HORMONE RECEPTOR"/>
    <property type="match status" value="1"/>
</dbReference>
<keyword evidence="12" id="KW-1185">Reference proteome</keyword>
<comment type="caution">
    <text evidence="11">The sequence shown here is derived from an EMBL/GenBank/DDBJ whole genome shotgun (WGS) entry which is preliminary data.</text>
</comment>
<evidence type="ECO:0000313" key="12">
    <source>
        <dbReference type="Proteomes" id="UP000735302"/>
    </source>
</evidence>
<dbReference type="PRINTS" id="PR00047">
    <property type="entry name" value="STROIDFINGER"/>
</dbReference>
<dbReference type="InterPro" id="IPR001723">
    <property type="entry name" value="Nuclear_hrmn_rcpt"/>
</dbReference>
<keyword evidence="3" id="KW-0862">Zinc</keyword>
<protein>
    <submittedName>
        <fullName evidence="11">Nuclear receptor ror-alpha</fullName>
    </submittedName>
</protein>
<dbReference type="GO" id="GO:0043565">
    <property type="term" value="F:sequence-specific DNA binding"/>
    <property type="evidence" value="ECO:0007669"/>
    <property type="project" value="InterPro"/>
</dbReference>
<dbReference type="GO" id="GO:0003700">
    <property type="term" value="F:DNA-binding transcription factor activity"/>
    <property type="evidence" value="ECO:0007669"/>
    <property type="project" value="InterPro"/>
</dbReference>
<evidence type="ECO:0000256" key="3">
    <source>
        <dbReference type="ARBA" id="ARBA00022833"/>
    </source>
</evidence>
<dbReference type="SMART" id="SM00399">
    <property type="entry name" value="ZnF_C4"/>
    <property type="match status" value="1"/>
</dbReference>
<keyword evidence="2" id="KW-0863">Zinc-finger</keyword>
<dbReference type="PROSITE" id="PS51843">
    <property type="entry name" value="NR_LBD"/>
    <property type="match status" value="1"/>
</dbReference>
<dbReference type="Pfam" id="PF00104">
    <property type="entry name" value="Hormone_recep"/>
    <property type="match status" value="1"/>
</dbReference>
<dbReference type="Pfam" id="PF00105">
    <property type="entry name" value="zf-C4"/>
    <property type="match status" value="1"/>
</dbReference>
<dbReference type="CDD" id="cd06916">
    <property type="entry name" value="NR_DBD_like"/>
    <property type="match status" value="1"/>
</dbReference>
<organism evidence="11 12">
    <name type="scientific">Plakobranchus ocellatus</name>
    <dbReference type="NCBI Taxonomy" id="259542"/>
    <lineage>
        <taxon>Eukaryota</taxon>
        <taxon>Metazoa</taxon>
        <taxon>Spiralia</taxon>
        <taxon>Lophotrochozoa</taxon>
        <taxon>Mollusca</taxon>
        <taxon>Gastropoda</taxon>
        <taxon>Heterobranchia</taxon>
        <taxon>Euthyneura</taxon>
        <taxon>Panpulmonata</taxon>
        <taxon>Sacoglossa</taxon>
        <taxon>Placobranchoidea</taxon>
        <taxon>Plakobranchidae</taxon>
        <taxon>Plakobranchus</taxon>
    </lineage>
</organism>
<name>A0AAV4CGS1_9GAST</name>
<evidence type="ECO:0000256" key="6">
    <source>
        <dbReference type="ARBA" id="ARBA00023163"/>
    </source>
</evidence>
<keyword evidence="4" id="KW-0805">Transcription regulation</keyword>
<keyword evidence="1" id="KW-0479">Metal-binding</keyword>
<evidence type="ECO:0000256" key="2">
    <source>
        <dbReference type="ARBA" id="ARBA00022771"/>
    </source>
</evidence>
<dbReference type="InterPro" id="IPR013088">
    <property type="entry name" value="Znf_NHR/GATA"/>
</dbReference>
<evidence type="ECO:0000256" key="7">
    <source>
        <dbReference type="ARBA" id="ARBA00023170"/>
    </source>
</evidence>
<dbReference type="EMBL" id="BLXT01006265">
    <property type="protein sequence ID" value="GFO30753.1"/>
    <property type="molecule type" value="Genomic_DNA"/>
</dbReference>
<dbReference type="InterPro" id="IPR050234">
    <property type="entry name" value="Nuclear_hormone_rcpt_NR1"/>
</dbReference>
<keyword evidence="5" id="KW-0238">DNA-binding</keyword>
<evidence type="ECO:0000256" key="1">
    <source>
        <dbReference type="ARBA" id="ARBA00022723"/>
    </source>
</evidence>
<evidence type="ECO:0000256" key="8">
    <source>
        <dbReference type="ARBA" id="ARBA00023242"/>
    </source>
</evidence>
<dbReference type="Gene3D" id="3.30.50.10">
    <property type="entry name" value="Erythroid Transcription Factor GATA-1, subunit A"/>
    <property type="match status" value="1"/>
</dbReference>
<dbReference type="SUPFAM" id="SSF48508">
    <property type="entry name" value="Nuclear receptor ligand-binding domain"/>
    <property type="match status" value="1"/>
</dbReference>
<dbReference type="PRINTS" id="PR00398">
    <property type="entry name" value="STRDHORMONER"/>
</dbReference>
<sequence>MGRKRKVPKSEDGETNLHLPPCRVCGGPAGGFHYGVNTCEACKGFFHRSSGLHDQFKCKTGGNCSVSYTIPKFCKKCRYAKCIAVGMAKQAIKTGRYTIEKRTKDILEVKSLQEKGSFVDATCDSTTSSMDLDCKESQNVSSINIKTPDSTIHSYVSSPDSQQSEPTFQTQACLDKCCHLSCCSCHVKNNSSTSSQASLQRSPASQVSKLSPLMADCLGAPSPYAPTTAIVSPGSSCSSTSSQSIDSTKSAVSVCQLCPCSLDIYEMYRDKDSVIETLVKANHDCFEERLQGITKEEVKRRSAEHIETCHLRREMFGSMHRIPDQDYDQIYACTGLDADGRKHYFDQWIKHQELYIRALAKFAKCIPGFSLLNIQDQITLIKYSRAEFMHILGYNRVDTAKSVILCVDGTLRCKQDFGGIERCEELFAGYMHLCDRLENLELAKEEIVILSAIVLMAPDRDHSIESEKARLIYELLNDCLIHSLGKHCDRPLQKYAKIISNILWCRTLCYRGAKVLKSLRLDKYSNVRHSPLLCEMFGGIYFDDVETVEENDHKNSA</sequence>
<evidence type="ECO:0000259" key="9">
    <source>
        <dbReference type="PROSITE" id="PS51030"/>
    </source>
</evidence>
<evidence type="ECO:0000259" key="10">
    <source>
        <dbReference type="PROSITE" id="PS51843"/>
    </source>
</evidence>
<dbReference type="InterPro" id="IPR035500">
    <property type="entry name" value="NHR-like_dom_sf"/>
</dbReference>
<dbReference type="SMART" id="SM00430">
    <property type="entry name" value="HOLI"/>
    <property type="match status" value="1"/>
</dbReference>
<proteinExistence type="predicted"/>
<dbReference type="InterPro" id="IPR001628">
    <property type="entry name" value="Znf_hrmn_rcpt"/>
</dbReference>
<keyword evidence="6" id="KW-0804">Transcription</keyword>
<dbReference type="AlphaFoldDB" id="A0AAV4CGS1"/>
<accession>A0AAV4CGS1</accession>
<dbReference type="PROSITE" id="PS51030">
    <property type="entry name" value="NUCLEAR_REC_DBD_2"/>
    <property type="match status" value="1"/>
</dbReference>
<evidence type="ECO:0000256" key="5">
    <source>
        <dbReference type="ARBA" id="ARBA00023125"/>
    </source>
</evidence>
<reference evidence="11 12" key="1">
    <citation type="journal article" date="2021" name="Elife">
        <title>Chloroplast acquisition without the gene transfer in kleptoplastic sea slugs, Plakobranchus ocellatus.</title>
        <authorList>
            <person name="Maeda T."/>
            <person name="Takahashi S."/>
            <person name="Yoshida T."/>
            <person name="Shimamura S."/>
            <person name="Takaki Y."/>
            <person name="Nagai Y."/>
            <person name="Toyoda A."/>
            <person name="Suzuki Y."/>
            <person name="Arimoto A."/>
            <person name="Ishii H."/>
            <person name="Satoh N."/>
            <person name="Nishiyama T."/>
            <person name="Hasebe M."/>
            <person name="Maruyama T."/>
            <person name="Minagawa J."/>
            <person name="Obokata J."/>
            <person name="Shigenobu S."/>
        </authorList>
    </citation>
    <scope>NUCLEOTIDE SEQUENCE [LARGE SCALE GENOMIC DNA]</scope>
</reference>
<dbReference type="SUPFAM" id="SSF57716">
    <property type="entry name" value="Glucocorticoid receptor-like (DNA-binding domain)"/>
    <property type="match status" value="1"/>
</dbReference>
<evidence type="ECO:0000256" key="4">
    <source>
        <dbReference type="ARBA" id="ARBA00023015"/>
    </source>
</evidence>
<keyword evidence="8" id="KW-0539">Nucleus</keyword>
<dbReference type="InterPro" id="IPR000536">
    <property type="entry name" value="Nucl_hrmn_rcpt_lig-bd"/>
</dbReference>
<dbReference type="Proteomes" id="UP000735302">
    <property type="component" value="Unassembled WGS sequence"/>
</dbReference>
<dbReference type="GO" id="GO:0008270">
    <property type="term" value="F:zinc ion binding"/>
    <property type="evidence" value="ECO:0007669"/>
    <property type="project" value="UniProtKB-KW"/>
</dbReference>
<feature type="domain" description="NR LBD" evidence="10">
    <location>
        <begin position="270"/>
        <end position="538"/>
    </location>
</feature>
<gene>
    <name evidence="11" type="ORF">PoB_005725800</name>
</gene>
<evidence type="ECO:0000313" key="11">
    <source>
        <dbReference type="EMBL" id="GFO30753.1"/>
    </source>
</evidence>
<dbReference type="Gene3D" id="1.10.565.10">
    <property type="entry name" value="Retinoid X Receptor"/>
    <property type="match status" value="1"/>
</dbReference>
<feature type="domain" description="Nuclear receptor" evidence="9">
    <location>
        <begin position="19"/>
        <end position="94"/>
    </location>
</feature>